<name>A0A9P1E7Q5_CUSEU</name>
<feature type="transmembrane region" description="Helical" evidence="1">
    <location>
        <begin position="84"/>
        <end position="104"/>
    </location>
</feature>
<keyword evidence="1" id="KW-0812">Transmembrane</keyword>
<dbReference type="AlphaFoldDB" id="A0A9P1E7Q5"/>
<dbReference type="InterPro" id="IPR025558">
    <property type="entry name" value="DUF4283"/>
</dbReference>
<dbReference type="EMBL" id="CAMAPE010000019">
    <property type="protein sequence ID" value="CAH9086763.1"/>
    <property type="molecule type" value="Genomic_DNA"/>
</dbReference>
<keyword evidence="1" id="KW-0472">Membrane</keyword>
<sequence>MAEMEEMVNKCYNMALQGDEDELVLDEEIDGEVDALIRIATFLVVGTILTDKMVKFSVFRDLMTSLWRSRKGISIKEIGQKRHLFTFYHIIYMECVLGGGSWLFE</sequence>
<keyword evidence="4" id="KW-1185">Reference proteome</keyword>
<feature type="domain" description="DUF4283" evidence="2">
    <location>
        <begin position="44"/>
        <end position="104"/>
    </location>
</feature>
<accession>A0A9P1E7Q5</accession>
<evidence type="ECO:0000256" key="1">
    <source>
        <dbReference type="SAM" id="Phobius"/>
    </source>
</evidence>
<keyword evidence="1" id="KW-1133">Transmembrane helix</keyword>
<comment type="caution">
    <text evidence="3">The sequence shown here is derived from an EMBL/GenBank/DDBJ whole genome shotgun (WGS) entry which is preliminary data.</text>
</comment>
<evidence type="ECO:0000259" key="2">
    <source>
        <dbReference type="Pfam" id="PF14111"/>
    </source>
</evidence>
<dbReference type="Proteomes" id="UP001152484">
    <property type="component" value="Unassembled WGS sequence"/>
</dbReference>
<proteinExistence type="predicted"/>
<dbReference type="Pfam" id="PF14111">
    <property type="entry name" value="DUF4283"/>
    <property type="match status" value="1"/>
</dbReference>
<evidence type="ECO:0000313" key="4">
    <source>
        <dbReference type="Proteomes" id="UP001152484"/>
    </source>
</evidence>
<evidence type="ECO:0000313" key="3">
    <source>
        <dbReference type="EMBL" id="CAH9086763.1"/>
    </source>
</evidence>
<reference evidence="3" key="1">
    <citation type="submission" date="2022-07" db="EMBL/GenBank/DDBJ databases">
        <authorList>
            <person name="Macas J."/>
            <person name="Novak P."/>
            <person name="Neumann P."/>
        </authorList>
    </citation>
    <scope>NUCLEOTIDE SEQUENCE</scope>
</reference>
<organism evidence="3 4">
    <name type="scientific">Cuscuta europaea</name>
    <name type="common">European dodder</name>
    <dbReference type="NCBI Taxonomy" id="41803"/>
    <lineage>
        <taxon>Eukaryota</taxon>
        <taxon>Viridiplantae</taxon>
        <taxon>Streptophyta</taxon>
        <taxon>Embryophyta</taxon>
        <taxon>Tracheophyta</taxon>
        <taxon>Spermatophyta</taxon>
        <taxon>Magnoliopsida</taxon>
        <taxon>eudicotyledons</taxon>
        <taxon>Gunneridae</taxon>
        <taxon>Pentapetalae</taxon>
        <taxon>asterids</taxon>
        <taxon>lamiids</taxon>
        <taxon>Solanales</taxon>
        <taxon>Convolvulaceae</taxon>
        <taxon>Cuscuteae</taxon>
        <taxon>Cuscuta</taxon>
        <taxon>Cuscuta subgen. Cuscuta</taxon>
    </lineage>
</organism>
<dbReference type="OrthoDB" id="1302923at2759"/>
<gene>
    <name evidence="3" type="ORF">CEURO_LOCUS9761</name>
</gene>
<protein>
    <recommendedName>
        <fullName evidence="2">DUF4283 domain-containing protein</fullName>
    </recommendedName>
</protein>